<sequence>MSLLNFPPLKEDLDQCYAVQDVHGKLSQGSRDDVHEFMLLNLKEYPLLDRAKMQQMQQSISYGNLDNAFKQDSSIDKISKIARIWNRQGATGVVGYMVGGEQNKLGKLVRSVSFGLIAPMEDIEKAGEVDSLYEECCSTLNWKSNWIRCVAWHPSGTQVAICQPSDYVRVFKIAGSSSPTTLHHTRQRSVSSMAWKRFDQRVLAVGCRDCVILWRIPEELETNRVPHSCAQIIEDHNLSPVIDLFWDSATYTTLYACSGGSSRLTVHDVITDEQASVSCGERVGRLYPSRSGGKIMTALMNNSFKVFDKLDWTFEKWSGLAGRCTSAVWTPREDYLLFTTAKEKLIFYVRFNQHGNTSKTFGTSKANVAFDVSEVIMTDADGDISDRAVGGFVKDMAMSDDGARLAVTFQDNPRHIALFIVDTSPLLNLIPSTLIEAPAYGLATSISFVPEFNEGSLLCIVWSEGKVQYVPIVYGLNRSRFNYSSYASLNCSSILGGLTASNAVSPEPFFGDEKVNLSSDELLRLSHLEKSLSPSAPNHNTSSINLFSTSGFLDASFQMAPEEIS</sequence>
<accession>A0A4U5MEC1</accession>
<evidence type="ECO:0000313" key="2">
    <source>
        <dbReference type="EMBL" id="TKR67504.1"/>
    </source>
</evidence>
<dbReference type="Proteomes" id="UP000298663">
    <property type="component" value="Unassembled WGS sequence"/>
</dbReference>
<dbReference type="GO" id="GO:0006913">
    <property type="term" value="P:nucleocytoplasmic transport"/>
    <property type="evidence" value="ECO:0007669"/>
    <property type="project" value="TreeGrafter"/>
</dbReference>
<dbReference type="InterPro" id="IPR015943">
    <property type="entry name" value="WD40/YVTN_repeat-like_dom_sf"/>
</dbReference>
<dbReference type="OrthoDB" id="411991at2759"/>
<dbReference type="PANTHER" id="PTHR14494:SF0">
    <property type="entry name" value="ALADIN"/>
    <property type="match status" value="1"/>
</dbReference>
<comment type="caution">
    <text evidence="2">The sequence shown here is derived from an EMBL/GenBank/DDBJ whole genome shotgun (WGS) entry which is preliminary data.</text>
</comment>
<dbReference type="STRING" id="34508.A0A4U5MEC1"/>
<proteinExistence type="predicted"/>
<gene>
    <name evidence="2" type="ORF">L596_023652</name>
</gene>
<dbReference type="SMART" id="SM00320">
    <property type="entry name" value="WD40"/>
    <property type="match status" value="3"/>
</dbReference>
<dbReference type="PANTHER" id="PTHR14494">
    <property type="entry name" value="ALADIN/ADRACALIN/AAAS"/>
    <property type="match status" value="1"/>
</dbReference>
<dbReference type="InterPro" id="IPR001680">
    <property type="entry name" value="WD40_rpt"/>
</dbReference>
<dbReference type="AlphaFoldDB" id="A0A4U5MEC1"/>
<evidence type="ECO:0000313" key="3">
    <source>
        <dbReference type="Proteomes" id="UP000298663"/>
    </source>
</evidence>
<evidence type="ECO:0000259" key="1">
    <source>
        <dbReference type="Pfam" id="PF25460"/>
    </source>
</evidence>
<reference evidence="2 3" key="1">
    <citation type="journal article" date="2015" name="Genome Biol.">
        <title>Comparative genomics of Steinernema reveals deeply conserved gene regulatory networks.</title>
        <authorList>
            <person name="Dillman A.R."/>
            <person name="Macchietto M."/>
            <person name="Porter C.F."/>
            <person name="Rogers A."/>
            <person name="Williams B."/>
            <person name="Antoshechkin I."/>
            <person name="Lee M.M."/>
            <person name="Goodwin Z."/>
            <person name="Lu X."/>
            <person name="Lewis E.E."/>
            <person name="Goodrich-Blair H."/>
            <person name="Stock S.P."/>
            <person name="Adams B.J."/>
            <person name="Sternberg P.W."/>
            <person name="Mortazavi A."/>
        </authorList>
    </citation>
    <scope>NUCLEOTIDE SEQUENCE [LARGE SCALE GENOMIC DNA]</scope>
    <source>
        <strain evidence="2 3">ALL</strain>
    </source>
</reference>
<dbReference type="SUPFAM" id="SSF50978">
    <property type="entry name" value="WD40 repeat-like"/>
    <property type="match status" value="1"/>
</dbReference>
<dbReference type="Gene3D" id="2.130.10.10">
    <property type="entry name" value="YVTN repeat-like/Quinoprotein amine dehydrogenase"/>
    <property type="match status" value="1"/>
</dbReference>
<name>A0A4U5MEC1_STECR</name>
<dbReference type="Pfam" id="PF25460">
    <property type="entry name" value="Beta-prop_Aladin"/>
    <property type="match status" value="1"/>
</dbReference>
<feature type="domain" description="Aladin seven-bladed propeller" evidence="1">
    <location>
        <begin position="133"/>
        <end position="473"/>
    </location>
</feature>
<organism evidence="2 3">
    <name type="scientific">Steinernema carpocapsae</name>
    <name type="common">Entomopathogenic nematode</name>
    <dbReference type="NCBI Taxonomy" id="34508"/>
    <lineage>
        <taxon>Eukaryota</taxon>
        <taxon>Metazoa</taxon>
        <taxon>Ecdysozoa</taxon>
        <taxon>Nematoda</taxon>
        <taxon>Chromadorea</taxon>
        <taxon>Rhabditida</taxon>
        <taxon>Tylenchina</taxon>
        <taxon>Panagrolaimomorpha</taxon>
        <taxon>Strongyloidoidea</taxon>
        <taxon>Steinernematidae</taxon>
        <taxon>Steinernema</taxon>
    </lineage>
</organism>
<dbReference type="InterPro" id="IPR057403">
    <property type="entry name" value="Beta-prop_Aladin"/>
</dbReference>
<dbReference type="EMBL" id="AZBU02000008">
    <property type="protein sequence ID" value="TKR67504.1"/>
    <property type="molecule type" value="Genomic_DNA"/>
</dbReference>
<dbReference type="InterPro" id="IPR036322">
    <property type="entry name" value="WD40_repeat_dom_sf"/>
</dbReference>
<dbReference type="GO" id="GO:0005643">
    <property type="term" value="C:nuclear pore"/>
    <property type="evidence" value="ECO:0007669"/>
    <property type="project" value="TreeGrafter"/>
</dbReference>
<reference evidence="2 3" key="2">
    <citation type="journal article" date="2019" name="G3 (Bethesda)">
        <title>Hybrid Assembly of the Genome of the Entomopathogenic Nematode Steinernema carpocapsae Identifies the X-Chromosome.</title>
        <authorList>
            <person name="Serra L."/>
            <person name="Macchietto M."/>
            <person name="Macias-Munoz A."/>
            <person name="McGill C.J."/>
            <person name="Rodriguez I.M."/>
            <person name="Rodriguez B."/>
            <person name="Murad R."/>
            <person name="Mortazavi A."/>
        </authorList>
    </citation>
    <scope>NUCLEOTIDE SEQUENCE [LARGE SCALE GENOMIC DNA]</scope>
    <source>
        <strain evidence="2 3">ALL</strain>
    </source>
</reference>
<protein>
    <recommendedName>
        <fullName evidence="1">Aladin seven-bladed propeller domain-containing protein</fullName>
    </recommendedName>
</protein>
<keyword evidence="3" id="KW-1185">Reference proteome</keyword>
<dbReference type="InterPro" id="IPR045139">
    <property type="entry name" value="Aladin"/>
</dbReference>